<evidence type="ECO:0000313" key="3">
    <source>
        <dbReference type="Proteomes" id="UP000694395"/>
    </source>
</evidence>
<feature type="compositionally biased region" description="Basic and acidic residues" evidence="1">
    <location>
        <begin position="111"/>
        <end position="122"/>
    </location>
</feature>
<dbReference type="Ensembl" id="ENSOMYT00000125940.1">
    <property type="protein sequence ID" value="ENSOMYP00000124528.1"/>
    <property type="gene ID" value="ENSOMYG00000064950.1"/>
</dbReference>
<name>A0A8L0DKN2_ONCMY</name>
<proteinExistence type="predicted"/>
<dbReference type="AlphaFoldDB" id="A0A8L0DKN2"/>
<reference evidence="2" key="1">
    <citation type="submission" date="2020-07" db="EMBL/GenBank/DDBJ databases">
        <title>A long reads based de novo assembly of the rainbow trout Arlee double haploid line genome.</title>
        <authorList>
            <person name="Gao G."/>
            <person name="Palti Y."/>
        </authorList>
    </citation>
    <scope>NUCLEOTIDE SEQUENCE [LARGE SCALE GENOMIC DNA]</scope>
</reference>
<sequence length="140" mass="15569">MLDFSSLGLSDWLIQQCKPNQKLSDDPYGIFCLVLTPTMLDCQTVQSPGKTNGLAGPHHSTPGRPHSDLQHIQHQEDPNVTSRSKQNVCLGATYLNWKYFSHRVRTAEELDQKVHPDARERCLPGASDPEVKTSMTTGPS</sequence>
<feature type="region of interest" description="Disordered" evidence="1">
    <location>
        <begin position="45"/>
        <end position="84"/>
    </location>
</feature>
<organism evidence="2 3">
    <name type="scientific">Oncorhynchus mykiss</name>
    <name type="common">Rainbow trout</name>
    <name type="synonym">Salmo gairdneri</name>
    <dbReference type="NCBI Taxonomy" id="8022"/>
    <lineage>
        <taxon>Eukaryota</taxon>
        <taxon>Metazoa</taxon>
        <taxon>Chordata</taxon>
        <taxon>Craniata</taxon>
        <taxon>Vertebrata</taxon>
        <taxon>Euteleostomi</taxon>
        <taxon>Actinopterygii</taxon>
        <taxon>Neopterygii</taxon>
        <taxon>Teleostei</taxon>
        <taxon>Protacanthopterygii</taxon>
        <taxon>Salmoniformes</taxon>
        <taxon>Salmonidae</taxon>
        <taxon>Salmoninae</taxon>
        <taxon>Oncorhynchus</taxon>
    </lineage>
</organism>
<feature type="region of interest" description="Disordered" evidence="1">
    <location>
        <begin position="111"/>
        <end position="140"/>
    </location>
</feature>
<dbReference type="Proteomes" id="UP000694395">
    <property type="component" value="Chromosome 5"/>
</dbReference>
<keyword evidence="3" id="KW-1185">Reference proteome</keyword>
<evidence type="ECO:0000256" key="1">
    <source>
        <dbReference type="SAM" id="MobiDB-lite"/>
    </source>
</evidence>
<protein>
    <submittedName>
        <fullName evidence="2">Uncharacterized protein</fullName>
    </submittedName>
</protein>
<feature type="compositionally biased region" description="Basic and acidic residues" evidence="1">
    <location>
        <begin position="65"/>
        <end position="77"/>
    </location>
</feature>
<evidence type="ECO:0000313" key="2">
    <source>
        <dbReference type="Ensembl" id="ENSOMYP00000124528.1"/>
    </source>
</evidence>
<accession>A0A8L0DKN2</accession>
<reference evidence="2" key="2">
    <citation type="submission" date="2025-08" db="UniProtKB">
        <authorList>
            <consortium name="Ensembl"/>
        </authorList>
    </citation>
    <scope>IDENTIFICATION</scope>
</reference>
<reference evidence="2" key="3">
    <citation type="submission" date="2025-09" db="UniProtKB">
        <authorList>
            <consortium name="Ensembl"/>
        </authorList>
    </citation>
    <scope>IDENTIFICATION</scope>
</reference>